<evidence type="ECO:0000313" key="1">
    <source>
        <dbReference type="EMBL" id="KDN30359.1"/>
    </source>
</evidence>
<sequence>MISLILQSWKGLKPQDKVVYLHWIWCTREQRNVSLSIASLSEKLKIKESTVRGSVARLYAADKVIFNDEQSSYAIAHPVGFDSSQAQPEEKLISILAMLGIGTALTGERAEVLAKRLLRAVLVSLTDELGIIERVSFSHLSSITGMTVQRLRRYKDELIDDGYIIKFVPGGNAPSLYKKVASICIMNPEKFTSKNIALWRFDAGSLVSNRELNSCIHNIQTKYQSTPVLNIEEINRHRLAGRVHHLFDELVSQLIRSKLLEKHLICSRGIIAKTDQITVNKRLQILWRRYIESVSDVALDILLEHIEKSGPEYPIDVYFFRHKDTCYVLSNVGRSRCDNTN</sequence>
<dbReference type="RefSeq" id="WP_032549391.1">
    <property type="nucleotide sequence ID" value="NZ_JFFR01000002.1"/>
</dbReference>
<gene>
    <name evidence="1" type="ORF">VFDL14_06425</name>
</gene>
<comment type="caution">
    <text evidence="1">The sequence shown here is derived from an EMBL/GenBank/DDBJ whole genome shotgun (WGS) entry which is preliminary data.</text>
</comment>
<proteinExistence type="predicted"/>
<dbReference type="AlphaFoldDB" id="A0A066V1I0"/>
<reference evidence="1 2" key="1">
    <citation type="submission" date="2014-02" db="EMBL/GenBank/DDBJ databases">
        <title>Vibrio fortis Dalian14 Genome Sequencing.</title>
        <authorList>
            <person name="Wang Y."/>
            <person name="Song L."/>
            <person name="Liu G."/>
            <person name="Ding J."/>
        </authorList>
    </citation>
    <scope>NUCLEOTIDE SEQUENCE [LARGE SCALE GENOMIC DNA]</scope>
    <source>
        <strain evidence="1 2">Dalian14</strain>
    </source>
</reference>
<accession>A0A066V1I0</accession>
<dbReference type="EMBL" id="JFFR01000002">
    <property type="protein sequence ID" value="KDN30359.1"/>
    <property type="molecule type" value="Genomic_DNA"/>
</dbReference>
<dbReference type="OrthoDB" id="7068901at2"/>
<dbReference type="STRING" id="212667.VFDL14_06425"/>
<protein>
    <submittedName>
        <fullName evidence="1">Uncharacterized protein</fullName>
    </submittedName>
</protein>
<keyword evidence="2" id="KW-1185">Reference proteome</keyword>
<dbReference type="Proteomes" id="UP000027219">
    <property type="component" value="Unassembled WGS sequence"/>
</dbReference>
<organism evidence="1 2">
    <name type="scientific">Vibrio fortis</name>
    <dbReference type="NCBI Taxonomy" id="212667"/>
    <lineage>
        <taxon>Bacteria</taxon>
        <taxon>Pseudomonadati</taxon>
        <taxon>Pseudomonadota</taxon>
        <taxon>Gammaproteobacteria</taxon>
        <taxon>Vibrionales</taxon>
        <taxon>Vibrionaceae</taxon>
        <taxon>Vibrio</taxon>
    </lineage>
</organism>
<name>A0A066V1I0_9VIBR</name>
<evidence type="ECO:0000313" key="2">
    <source>
        <dbReference type="Proteomes" id="UP000027219"/>
    </source>
</evidence>